<evidence type="ECO:0000313" key="1">
    <source>
        <dbReference type="EMBL" id="MFD2232833.1"/>
    </source>
</evidence>
<protein>
    <recommendedName>
        <fullName evidence="3">Chemotaxis protein CheZ</fullName>
    </recommendedName>
</protein>
<sequence length="183" mass="20267">MSTTAERKAQKALQYLQSAREVAAEMERLRGALGETSLPAGERRRIGDDLNDATIRLCNLISLAMGEIDQSGEASLRARFNQVLDQVRGRWVELHLGQMADRVRQIDRVVAETLSSGLCRLGLARRLEQAFSEVRATLEAMGTEPVEGLEPGYLDDLSSRISVLATLETDTFGLLDLNRPRGR</sequence>
<name>A0ABW5C7J6_9PROT</name>
<evidence type="ECO:0008006" key="3">
    <source>
        <dbReference type="Google" id="ProtNLM"/>
    </source>
</evidence>
<proteinExistence type="predicted"/>
<reference evidence="2" key="1">
    <citation type="journal article" date="2019" name="Int. J. Syst. Evol. Microbiol.">
        <title>The Global Catalogue of Microorganisms (GCM) 10K type strain sequencing project: providing services to taxonomists for standard genome sequencing and annotation.</title>
        <authorList>
            <consortium name="The Broad Institute Genomics Platform"/>
            <consortium name="The Broad Institute Genome Sequencing Center for Infectious Disease"/>
            <person name="Wu L."/>
            <person name="Ma J."/>
        </authorList>
    </citation>
    <scope>NUCLEOTIDE SEQUENCE [LARGE SCALE GENOMIC DNA]</scope>
    <source>
        <strain evidence="2">KCTC 15012</strain>
    </source>
</reference>
<accession>A0ABW5C7J6</accession>
<keyword evidence="2" id="KW-1185">Reference proteome</keyword>
<organism evidence="1 2">
    <name type="scientific">Phaeospirillum tilakii</name>
    <dbReference type="NCBI Taxonomy" id="741673"/>
    <lineage>
        <taxon>Bacteria</taxon>
        <taxon>Pseudomonadati</taxon>
        <taxon>Pseudomonadota</taxon>
        <taxon>Alphaproteobacteria</taxon>
        <taxon>Rhodospirillales</taxon>
        <taxon>Rhodospirillaceae</taxon>
        <taxon>Phaeospirillum</taxon>
    </lineage>
</organism>
<gene>
    <name evidence="1" type="ORF">ACFSNB_03350</name>
</gene>
<dbReference type="RefSeq" id="WP_377314494.1">
    <property type="nucleotide sequence ID" value="NZ_JBHUIY010000004.1"/>
</dbReference>
<evidence type="ECO:0000313" key="2">
    <source>
        <dbReference type="Proteomes" id="UP001597296"/>
    </source>
</evidence>
<dbReference type="Proteomes" id="UP001597296">
    <property type="component" value="Unassembled WGS sequence"/>
</dbReference>
<dbReference type="EMBL" id="JBHUIY010000004">
    <property type="protein sequence ID" value="MFD2232833.1"/>
    <property type="molecule type" value="Genomic_DNA"/>
</dbReference>
<comment type="caution">
    <text evidence="1">The sequence shown here is derived from an EMBL/GenBank/DDBJ whole genome shotgun (WGS) entry which is preliminary data.</text>
</comment>